<dbReference type="CDD" id="cd06257">
    <property type="entry name" value="DnaJ"/>
    <property type="match status" value="1"/>
</dbReference>
<dbReference type="PROSITE" id="PS50076">
    <property type="entry name" value="DNAJ_2"/>
    <property type="match status" value="1"/>
</dbReference>
<comment type="caution">
    <text evidence="10">The sequence shown here is derived from an EMBL/GenBank/DDBJ whole genome shotgun (WGS) entry which is preliminary data.</text>
</comment>
<keyword evidence="4 6" id="KW-0862">Zinc</keyword>
<keyword evidence="11" id="KW-1185">Reference proteome</keyword>
<evidence type="ECO:0000256" key="2">
    <source>
        <dbReference type="ARBA" id="ARBA00022737"/>
    </source>
</evidence>
<evidence type="ECO:0000256" key="7">
    <source>
        <dbReference type="SAM" id="MobiDB-lite"/>
    </source>
</evidence>
<dbReference type="SUPFAM" id="SSF57938">
    <property type="entry name" value="DnaJ/Hsp40 cysteine-rich domain"/>
    <property type="match status" value="1"/>
</dbReference>
<dbReference type="Proteomes" id="UP000054937">
    <property type="component" value="Unassembled WGS sequence"/>
</dbReference>
<dbReference type="EMBL" id="LDAU01000091">
    <property type="protein sequence ID" value="KRX06811.1"/>
    <property type="molecule type" value="Genomic_DNA"/>
</dbReference>
<dbReference type="Gene3D" id="1.10.287.110">
    <property type="entry name" value="DnaJ domain"/>
    <property type="match status" value="1"/>
</dbReference>
<dbReference type="InterPro" id="IPR036869">
    <property type="entry name" value="J_dom_sf"/>
</dbReference>
<dbReference type="GO" id="GO:0051082">
    <property type="term" value="F:unfolded protein binding"/>
    <property type="evidence" value="ECO:0007669"/>
    <property type="project" value="InterPro"/>
</dbReference>
<keyword evidence="3 6" id="KW-0863">Zinc-finger</keyword>
<proteinExistence type="predicted"/>
<dbReference type="SUPFAM" id="SSF46565">
    <property type="entry name" value="Chaperone J-domain"/>
    <property type="match status" value="1"/>
</dbReference>
<evidence type="ECO:0000256" key="3">
    <source>
        <dbReference type="ARBA" id="ARBA00022771"/>
    </source>
</evidence>
<dbReference type="CDD" id="cd10747">
    <property type="entry name" value="DnaJ_C"/>
    <property type="match status" value="1"/>
</dbReference>
<keyword evidence="5" id="KW-0143">Chaperone</keyword>
<dbReference type="PROSITE" id="PS51188">
    <property type="entry name" value="ZF_CR"/>
    <property type="match status" value="1"/>
</dbReference>
<feature type="region of interest" description="Disordered" evidence="7">
    <location>
        <begin position="345"/>
        <end position="393"/>
    </location>
</feature>
<name>A0A0V0QX37_PSEPJ</name>
<feature type="compositionally biased region" description="Basic and acidic residues" evidence="7">
    <location>
        <begin position="362"/>
        <end position="372"/>
    </location>
</feature>
<dbReference type="Pfam" id="PF00226">
    <property type="entry name" value="DnaJ"/>
    <property type="match status" value="1"/>
</dbReference>
<dbReference type="GO" id="GO:0006457">
    <property type="term" value="P:protein folding"/>
    <property type="evidence" value="ECO:0007669"/>
    <property type="project" value="InterPro"/>
</dbReference>
<dbReference type="OMA" id="FHKQGHN"/>
<accession>A0A0V0QX37</accession>
<dbReference type="PANTHER" id="PTHR44145:SF3">
    <property type="entry name" value="DNAJ HOMOLOG SUBFAMILY A MEMBER 3, MITOCHONDRIAL"/>
    <property type="match status" value="1"/>
</dbReference>
<feature type="domain" description="CR-type" evidence="9">
    <location>
        <begin position="107"/>
        <end position="185"/>
    </location>
</feature>
<feature type="domain" description="J" evidence="8">
    <location>
        <begin position="1"/>
        <end position="47"/>
    </location>
</feature>
<evidence type="ECO:0000256" key="4">
    <source>
        <dbReference type="ARBA" id="ARBA00022833"/>
    </source>
</evidence>
<dbReference type="SMART" id="SM00271">
    <property type="entry name" value="DnaJ"/>
    <property type="match status" value="1"/>
</dbReference>
<evidence type="ECO:0000256" key="5">
    <source>
        <dbReference type="ARBA" id="ARBA00023186"/>
    </source>
</evidence>
<dbReference type="Pfam" id="PF01556">
    <property type="entry name" value="DnaJ_C"/>
    <property type="match status" value="1"/>
</dbReference>
<dbReference type="PRINTS" id="PR00625">
    <property type="entry name" value="JDOMAIN"/>
</dbReference>
<reference evidence="10 11" key="1">
    <citation type="journal article" date="2015" name="Sci. Rep.">
        <title>Genome of the facultative scuticociliatosis pathogen Pseudocohnilembus persalinus provides insight into its virulence through horizontal gene transfer.</title>
        <authorList>
            <person name="Xiong J."/>
            <person name="Wang G."/>
            <person name="Cheng J."/>
            <person name="Tian M."/>
            <person name="Pan X."/>
            <person name="Warren A."/>
            <person name="Jiang C."/>
            <person name="Yuan D."/>
            <person name="Miao W."/>
        </authorList>
    </citation>
    <scope>NUCLEOTIDE SEQUENCE [LARGE SCALE GENOMIC DNA]</scope>
    <source>
        <strain evidence="10">36N120E</strain>
    </source>
</reference>
<sequence>MAYYKLAQTYHPDKNPSEDAKNKFAEIQTAYDTIGDKSKREVYDQSGQNYENLYQGFQHNPYPGGKRGKEDFYADFESFFNQKSAQQKKGTDIHLNLAIDFEESVKGSVRVMNFQKQSVCIECNGTKIKKGAVPVNCNKCQGQGYIRTKQGSMIFEKECGICKGSGKKIKQSCLKCRGKGIIKSNEKIEVKIPQGIQENQNLRFAGMGNLDADSKLVGDLVISVNINPHPVFFRNNFDIHSNLLISFSQACLGDTINVNTIYGQEQVSINPGIQDGSQIKIQNKGIQYNDEYNGSIIGDHILNVKLNSKLVQKNEDLQQLYQKLAEIEQKINPYQLKDLEQEFQDKEENLNQDEQVGNQQKQENDSKQENKQQQKSMNSRTGFFKKMKKKMFR</sequence>
<organism evidence="10 11">
    <name type="scientific">Pseudocohnilembus persalinus</name>
    <name type="common">Ciliate</name>
    <dbReference type="NCBI Taxonomy" id="266149"/>
    <lineage>
        <taxon>Eukaryota</taxon>
        <taxon>Sar</taxon>
        <taxon>Alveolata</taxon>
        <taxon>Ciliophora</taxon>
        <taxon>Intramacronucleata</taxon>
        <taxon>Oligohymenophorea</taxon>
        <taxon>Scuticociliatia</taxon>
        <taxon>Philasterida</taxon>
        <taxon>Pseudocohnilembidae</taxon>
        <taxon>Pseudocohnilembus</taxon>
    </lineage>
</organism>
<dbReference type="Pfam" id="PF00684">
    <property type="entry name" value="DnaJ_CXXCXGXG"/>
    <property type="match status" value="1"/>
</dbReference>
<dbReference type="AlphaFoldDB" id="A0A0V0QX37"/>
<dbReference type="PANTHER" id="PTHR44145">
    <property type="entry name" value="DNAJ HOMOLOG SUBFAMILY A MEMBER 3, MITOCHONDRIAL"/>
    <property type="match status" value="1"/>
</dbReference>
<feature type="compositionally biased region" description="Polar residues" evidence="7">
    <location>
        <begin position="352"/>
        <end position="361"/>
    </location>
</feature>
<evidence type="ECO:0000259" key="9">
    <source>
        <dbReference type="PROSITE" id="PS51188"/>
    </source>
</evidence>
<dbReference type="InterPro" id="IPR036410">
    <property type="entry name" value="HSP_DnaJ_Cys-rich_dom_sf"/>
</dbReference>
<evidence type="ECO:0000313" key="11">
    <source>
        <dbReference type="Proteomes" id="UP000054937"/>
    </source>
</evidence>
<dbReference type="InParanoid" id="A0A0V0QX37"/>
<evidence type="ECO:0000256" key="6">
    <source>
        <dbReference type="PROSITE-ProRule" id="PRU00546"/>
    </source>
</evidence>
<keyword evidence="2" id="KW-0677">Repeat</keyword>
<dbReference type="InterPro" id="IPR002939">
    <property type="entry name" value="DnaJ_C"/>
</dbReference>
<protein>
    <submittedName>
        <fullName evidence="10">HSP40/DnaJ peptide-binding</fullName>
    </submittedName>
</protein>
<dbReference type="InterPro" id="IPR008971">
    <property type="entry name" value="HSP40/DnaJ_pept-bd"/>
</dbReference>
<keyword evidence="1 6" id="KW-0479">Metal-binding</keyword>
<evidence type="ECO:0000259" key="8">
    <source>
        <dbReference type="PROSITE" id="PS50076"/>
    </source>
</evidence>
<dbReference type="InterPro" id="IPR051938">
    <property type="entry name" value="Apopto_cytoskel_mod"/>
</dbReference>
<evidence type="ECO:0000313" key="10">
    <source>
        <dbReference type="EMBL" id="KRX06811.1"/>
    </source>
</evidence>
<dbReference type="OrthoDB" id="10256793at2759"/>
<dbReference type="InterPro" id="IPR001623">
    <property type="entry name" value="DnaJ_domain"/>
</dbReference>
<dbReference type="InterPro" id="IPR001305">
    <property type="entry name" value="HSP_DnaJ_Cys-rich_dom"/>
</dbReference>
<feature type="zinc finger region" description="CR-type" evidence="6">
    <location>
        <begin position="107"/>
        <end position="185"/>
    </location>
</feature>
<dbReference type="CDD" id="cd10719">
    <property type="entry name" value="DnaJ_zf"/>
    <property type="match status" value="1"/>
</dbReference>
<dbReference type="SUPFAM" id="SSF49493">
    <property type="entry name" value="HSP40/DnaJ peptide-binding domain"/>
    <property type="match status" value="2"/>
</dbReference>
<dbReference type="Gene3D" id="2.60.260.20">
    <property type="entry name" value="Urease metallochaperone UreE, N-terminal domain"/>
    <property type="match status" value="2"/>
</dbReference>
<dbReference type="GO" id="GO:0008270">
    <property type="term" value="F:zinc ion binding"/>
    <property type="evidence" value="ECO:0007669"/>
    <property type="project" value="UniProtKB-KW"/>
</dbReference>
<dbReference type="Gene3D" id="2.10.230.10">
    <property type="entry name" value="Heat shock protein DnaJ, cysteine-rich domain"/>
    <property type="match status" value="1"/>
</dbReference>
<feature type="compositionally biased region" description="Basic residues" evidence="7">
    <location>
        <begin position="383"/>
        <end position="393"/>
    </location>
</feature>
<evidence type="ECO:0000256" key="1">
    <source>
        <dbReference type="ARBA" id="ARBA00022723"/>
    </source>
</evidence>
<dbReference type="GO" id="GO:0031072">
    <property type="term" value="F:heat shock protein binding"/>
    <property type="evidence" value="ECO:0007669"/>
    <property type="project" value="InterPro"/>
</dbReference>
<gene>
    <name evidence="10" type="ORF">PPERSA_11456</name>
</gene>